<dbReference type="InterPro" id="IPR024508">
    <property type="entry name" value="DUF3226"/>
</dbReference>
<evidence type="ECO:0000313" key="1">
    <source>
        <dbReference type="EMBL" id="VXD19193.1"/>
    </source>
</evidence>
<dbReference type="Proteomes" id="UP000184550">
    <property type="component" value="Unassembled WGS sequence"/>
</dbReference>
<keyword evidence="2" id="KW-1185">Reference proteome</keyword>
<proteinExistence type="predicted"/>
<gene>
    <name evidence="1" type="ORF">PL8927_620043</name>
</gene>
<dbReference type="RefSeq" id="WP_083622316.1">
    <property type="nucleotide sequence ID" value="NZ_LR734871.1"/>
</dbReference>
<protein>
    <recommendedName>
        <fullName evidence="3">DUF3226 domain-containing protein</fullName>
    </recommendedName>
</protein>
<reference evidence="1" key="1">
    <citation type="submission" date="2019-10" db="EMBL/GenBank/DDBJ databases">
        <authorList>
            <consortium name="Genoscope - CEA"/>
            <person name="William W."/>
        </authorList>
    </citation>
    <scope>NUCLEOTIDE SEQUENCE [LARGE SCALE GENOMIC DNA]</scope>
    <source>
        <strain evidence="1">BBR_PRJEB10992</strain>
    </source>
</reference>
<dbReference type="AlphaFoldDB" id="A0A7Z9BVC6"/>
<dbReference type="OrthoDB" id="5517842at2"/>
<sequence>MSRYALIGVEGNHDQAFLEKILRKLLGFSKLENEQINQDLFWRKFIPIYPPKSLKLHIRLDMPTILYKDDLLVGIYAGEGSKLIQNLGDKLSNISDYSSSLSAFGIVADADKNIPNQVVTTYYNGLKEYFPDFPNQLNEMGFVTDSKPKLGIYILPDNTNKGVLDTLLCACGEVVYPEYMQRAKDYINQFSEIETKKLGWKPFDREKATIATVVSVLKPGKTNTASIADNSWISLDTQNQIPELSNLSNFLVRLLDLKSVS</sequence>
<accession>A0A7Z9BVC6</accession>
<dbReference type="SUPFAM" id="SSF160945">
    <property type="entry name" value="PH0156-like"/>
    <property type="match status" value="1"/>
</dbReference>
<evidence type="ECO:0008006" key="3">
    <source>
        <dbReference type="Google" id="ProtNLM"/>
    </source>
</evidence>
<organism evidence="1 2">
    <name type="scientific">Planktothrix serta PCC 8927</name>
    <dbReference type="NCBI Taxonomy" id="671068"/>
    <lineage>
        <taxon>Bacteria</taxon>
        <taxon>Bacillati</taxon>
        <taxon>Cyanobacteriota</taxon>
        <taxon>Cyanophyceae</taxon>
        <taxon>Oscillatoriophycideae</taxon>
        <taxon>Oscillatoriales</taxon>
        <taxon>Microcoleaceae</taxon>
        <taxon>Planktothrix</taxon>
    </lineage>
</organism>
<evidence type="ECO:0000313" key="2">
    <source>
        <dbReference type="Proteomes" id="UP000184550"/>
    </source>
</evidence>
<name>A0A7Z9BVC6_9CYAN</name>
<comment type="caution">
    <text evidence="1">The sequence shown here is derived from an EMBL/GenBank/DDBJ whole genome shotgun (WGS) entry which is preliminary data.</text>
</comment>
<dbReference type="EMBL" id="CZCU02000138">
    <property type="protein sequence ID" value="VXD19193.1"/>
    <property type="molecule type" value="Genomic_DNA"/>
</dbReference>
<dbReference type="Pfam" id="PF11536">
    <property type="entry name" value="DUF3226"/>
    <property type="match status" value="1"/>
</dbReference>